<dbReference type="InterPro" id="IPR024771">
    <property type="entry name" value="SUZ"/>
</dbReference>
<dbReference type="AlphaFoldDB" id="A0AAN8PD24"/>
<feature type="compositionally biased region" description="Polar residues" evidence="3">
    <location>
        <begin position="66"/>
        <end position="83"/>
    </location>
</feature>
<dbReference type="Proteomes" id="UP001347796">
    <property type="component" value="Unassembled WGS sequence"/>
</dbReference>
<dbReference type="Pfam" id="PF12752">
    <property type="entry name" value="SUZ"/>
    <property type="match status" value="1"/>
</dbReference>
<comment type="similarity">
    <text evidence="1">Belongs to the SZRD1 family.</text>
</comment>
<keyword evidence="7" id="KW-1185">Reference proteome</keyword>
<feature type="region of interest" description="Disordered" evidence="3">
    <location>
        <begin position="65"/>
        <end position="116"/>
    </location>
</feature>
<dbReference type="InterPro" id="IPR024642">
    <property type="entry name" value="SUZ-C"/>
</dbReference>
<feature type="domain" description="SUZ" evidence="4">
    <location>
        <begin position="23"/>
        <end position="105"/>
    </location>
</feature>
<evidence type="ECO:0000256" key="1">
    <source>
        <dbReference type="ARBA" id="ARBA00007124"/>
    </source>
</evidence>
<feature type="domain" description="SUZ-C" evidence="5">
    <location>
        <begin position="109"/>
        <end position="150"/>
    </location>
</feature>
<organism evidence="6 7">
    <name type="scientific">Patella caerulea</name>
    <name type="common">Rayed Mediterranean limpet</name>
    <dbReference type="NCBI Taxonomy" id="87958"/>
    <lineage>
        <taxon>Eukaryota</taxon>
        <taxon>Metazoa</taxon>
        <taxon>Spiralia</taxon>
        <taxon>Lophotrochozoa</taxon>
        <taxon>Mollusca</taxon>
        <taxon>Gastropoda</taxon>
        <taxon>Patellogastropoda</taxon>
        <taxon>Patelloidea</taxon>
        <taxon>Patellidae</taxon>
        <taxon>Patella</taxon>
    </lineage>
</organism>
<feature type="compositionally biased region" description="Acidic residues" evidence="3">
    <location>
        <begin position="1"/>
        <end position="18"/>
    </location>
</feature>
<evidence type="ECO:0000313" key="7">
    <source>
        <dbReference type="Proteomes" id="UP001347796"/>
    </source>
</evidence>
<dbReference type="PROSITE" id="PS51938">
    <property type="entry name" value="SUZ_C"/>
    <property type="match status" value="1"/>
</dbReference>
<dbReference type="PANTHER" id="PTHR31796:SF2">
    <property type="entry name" value="SUZ DOMAIN-CONTAINING PROTEIN 1"/>
    <property type="match status" value="1"/>
</dbReference>
<feature type="region of interest" description="Disordered" evidence="3">
    <location>
        <begin position="131"/>
        <end position="150"/>
    </location>
</feature>
<dbReference type="PANTHER" id="PTHR31796">
    <property type="entry name" value="SUZ DOMAIN-CONTAINING PROTEIN 1"/>
    <property type="match status" value="1"/>
</dbReference>
<feature type="region of interest" description="Disordered" evidence="3">
    <location>
        <begin position="1"/>
        <end position="23"/>
    </location>
</feature>
<protein>
    <recommendedName>
        <fullName evidence="2">SUZ RNA-binding domain-containing</fullName>
    </recommendedName>
</protein>
<dbReference type="Pfam" id="PF12901">
    <property type="entry name" value="SUZ-C"/>
    <property type="match status" value="1"/>
</dbReference>
<proteinExistence type="inferred from homology"/>
<feature type="compositionally biased region" description="Basic and acidic residues" evidence="3">
    <location>
        <begin position="84"/>
        <end position="102"/>
    </location>
</feature>
<reference evidence="6 7" key="1">
    <citation type="submission" date="2024-01" db="EMBL/GenBank/DDBJ databases">
        <title>The genome of the rayed Mediterranean limpet Patella caerulea (Linnaeus, 1758).</title>
        <authorList>
            <person name="Anh-Thu Weber A."/>
            <person name="Halstead-Nussloch G."/>
        </authorList>
    </citation>
    <scope>NUCLEOTIDE SEQUENCE [LARGE SCALE GENOMIC DNA]</scope>
    <source>
        <strain evidence="6">AATW-2023a</strain>
        <tissue evidence="6">Whole specimen</tissue>
    </source>
</reference>
<dbReference type="InterPro" id="IPR039228">
    <property type="entry name" value="SZRD1"/>
</dbReference>
<name>A0AAN8PD24_PATCE</name>
<evidence type="ECO:0000256" key="2">
    <source>
        <dbReference type="ARBA" id="ARBA00044802"/>
    </source>
</evidence>
<evidence type="ECO:0000259" key="5">
    <source>
        <dbReference type="PROSITE" id="PS51938"/>
    </source>
</evidence>
<evidence type="ECO:0000256" key="3">
    <source>
        <dbReference type="SAM" id="MobiDB-lite"/>
    </source>
</evidence>
<comment type="caution">
    <text evidence="6">The sequence shown here is derived from an EMBL/GenBank/DDBJ whole genome shotgun (WGS) entry which is preliminary data.</text>
</comment>
<dbReference type="PROSITE" id="PS51673">
    <property type="entry name" value="SUZ"/>
    <property type="match status" value="1"/>
</dbReference>
<evidence type="ECO:0000313" key="6">
    <source>
        <dbReference type="EMBL" id="KAK6176202.1"/>
    </source>
</evidence>
<gene>
    <name evidence="6" type="ORF">SNE40_014530</name>
</gene>
<dbReference type="EMBL" id="JAZGQO010000010">
    <property type="protein sequence ID" value="KAK6176202.1"/>
    <property type="molecule type" value="Genomic_DNA"/>
</dbReference>
<accession>A0AAN8PD24</accession>
<sequence length="150" mass="16923">MAEDGEGFDSWEEQEDSGMLDKRIGELKIETSATIDKDGSNMLVKEISTRTEYTPQVRILKRDHAAQTQNVSNKVQSQASKPSKTLEEREAEYAEARQRIFGDEAPPLEEDTNSEARPVRLICKIEEPLGNNVIRQPRGPDGTKGFNMDR</sequence>
<evidence type="ECO:0000259" key="4">
    <source>
        <dbReference type="PROSITE" id="PS51673"/>
    </source>
</evidence>